<dbReference type="SUPFAM" id="SSF74942">
    <property type="entry name" value="YhbC-like, C-terminal domain"/>
    <property type="match status" value="1"/>
</dbReference>
<evidence type="ECO:0000256" key="1">
    <source>
        <dbReference type="ARBA" id="ARBA00022490"/>
    </source>
</evidence>
<dbReference type="GO" id="GO:0000028">
    <property type="term" value="P:ribosomal small subunit assembly"/>
    <property type="evidence" value="ECO:0007669"/>
    <property type="project" value="TreeGrafter"/>
</dbReference>
<dbReference type="SUPFAM" id="SSF75420">
    <property type="entry name" value="YhbC-like, N-terminal domain"/>
    <property type="match status" value="1"/>
</dbReference>
<comment type="similarity">
    <text evidence="3">Belongs to the RimP family.</text>
</comment>
<dbReference type="InterPro" id="IPR028989">
    <property type="entry name" value="RimP_N"/>
</dbReference>
<organism evidence="5 6">
    <name type="scientific">Mesosutterella multiformis</name>
    <dbReference type="NCBI Taxonomy" id="2259133"/>
    <lineage>
        <taxon>Bacteria</taxon>
        <taxon>Pseudomonadati</taxon>
        <taxon>Pseudomonadota</taxon>
        <taxon>Betaproteobacteria</taxon>
        <taxon>Burkholderiales</taxon>
        <taxon>Sutterellaceae</taxon>
        <taxon>Mesosutterella</taxon>
    </lineage>
</organism>
<reference evidence="5 6" key="1">
    <citation type="journal article" date="2018" name="Int. J. Syst. Evol. Microbiol.">
        <title>Mesosutterella multiformis gen. nov., sp. nov., a member of the family Sutterellaceae and Sutterella megalosphaeroides sp. nov., isolated from human faeces.</title>
        <authorList>
            <person name="Sakamoto M."/>
            <person name="Ikeyama N."/>
            <person name="Kunihiro T."/>
            <person name="Iino T."/>
            <person name="Yuki M."/>
            <person name="Ohkuma M."/>
        </authorList>
    </citation>
    <scope>NUCLEOTIDE SEQUENCE [LARGE SCALE GENOMIC DNA]</scope>
    <source>
        <strain evidence="5 6">4NBBH2</strain>
    </source>
</reference>
<keyword evidence="2 3" id="KW-0690">Ribosome biogenesis</keyword>
<dbReference type="InterPro" id="IPR003728">
    <property type="entry name" value="Ribosome_maturation_RimP"/>
</dbReference>
<accession>A0A388SBP6</accession>
<dbReference type="EMBL" id="BGZJ01000001">
    <property type="protein sequence ID" value="GBO93635.1"/>
    <property type="molecule type" value="Genomic_DNA"/>
</dbReference>
<dbReference type="InterPro" id="IPR028998">
    <property type="entry name" value="RimP_C"/>
</dbReference>
<dbReference type="Proteomes" id="UP000266091">
    <property type="component" value="Unassembled WGS sequence"/>
</dbReference>
<dbReference type="Gene3D" id="3.30.300.70">
    <property type="entry name" value="RimP-like superfamily, N-terminal"/>
    <property type="match status" value="1"/>
</dbReference>
<protein>
    <recommendedName>
        <fullName evidence="3">Ribosome maturation factor RimP</fullName>
    </recommendedName>
</protein>
<evidence type="ECO:0000313" key="5">
    <source>
        <dbReference type="EMBL" id="GBO93635.1"/>
    </source>
</evidence>
<dbReference type="InterPro" id="IPR035956">
    <property type="entry name" value="RimP_N_sf"/>
</dbReference>
<sequence length="195" mass="21564">MTARTMDLSEAIAHTVEGMGYEFVELERLPGSMLRVTIDTEQEGGISVNDCEAVSNQLTALFAAEDVDYKRLEVTSPGVERPLKKAKDWIRFAGSLAHVELFAPMFAEGFPEAGRRKLDGRILSVSGEPGSEQIQFEFTGEKPFRTPSQAFRGRLEARKGGRSHEQAAPITVEFPLSEVEHAHLIAELDFKGGRK</sequence>
<feature type="domain" description="Ribosome maturation factor RimP N-terminal" evidence="4">
    <location>
        <begin position="12"/>
        <end position="80"/>
    </location>
</feature>
<accession>A0A401LHC1</accession>
<dbReference type="HAMAP" id="MF_01077">
    <property type="entry name" value="RimP"/>
    <property type="match status" value="1"/>
</dbReference>
<comment type="function">
    <text evidence="3">Required for maturation of 30S ribosomal subunits.</text>
</comment>
<keyword evidence="1 3" id="KW-0963">Cytoplasm</keyword>
<evidence type="ECO:0000313" key="6">
    <source>
        <dbReference type="Proteomes" id="UP000266091"/>
    </source>
</evidence>
<dbReference type="Pfam" id="PF02576">
    <property type="entry name" value="RimP_N"/>
    <property type="match status" value="1"/>
</dbReference>
<dbReference type="PANTHER" id="PTHR33867">
    <property type="entry name" value="RIBOSOME MATURATION FACTOR RIMP"/>
    <property type="match status" value="1"/>
</dbReference>
<comment type="subcellular location">
    <subcellularLocation>
        <location evidence="3">Cytoplasm</location>
    </subcellularLocation>
</comment>
<dbReference type="GO" id="GO:0005829">
    <property type="term" value="C:cytosol"/>
    <property type="evidence" value="ECO:0007669"/>
    <property type="project" value="TreeGrafter"/>
</dbReference>
<dbReference type="PANTHER" id="PTHR33867:SF1">
    <property type="entry name" value="RIBOSOME MATURATION FACTOR RIMP"/>
    <property type="match status" value="1"/>
</dbReference>
<comment type="caution">
    <text evidence="5">The sequence shown here is derived from an EMBL/GenBank/DDBJ whole genome shotgun (WGS) entry which is preliminary data.</text>
</comment>
<name>A0A388SBP6_9BURK</name>
<evidence type="ECO:0000259" key="4">
    <source>
        <dbReference type="Pfam" id="PF02576"/>
    </source>
</evidence>
<evidence type="ECO:0000256" key="2">
    <source>
        <dbReference type="ARBA" id="ARBA00022517"/>
    </source>
</evidence>
<proteinExistence type="inferred from homology"/>
<dbReference type="InterPro" id="IPR036847">
    <property type="entry name" value="RimP_C_sf"/>
</dbReference>
<dbReference type="CDD" id="cd01734">
    <property type="entry name" value="YlxS_C"/>
    <property type="match status" value="1"/>
</dbReference>
<keyword evidence="6" id="KW-1185">Reference proteome</keyword>
<dbReference type="AlphaFoldDB" id="A0A388SBP6"/>
<gene>
    <name evidence="3" type="primary">rimP</name>
    <name evidence="5" type="ORF">MESMUL_09890</name>
</gene>
<dbReference type="RefSeq" id="WP_174703614.1">
    <property type="nucleotide sequence ID" value="NZ_BGZJ01000001.1"/>
</dbReference>
<evidence type="ECO:0000256" key="3">
    <source>
        <dbReference type="HAMAP-Rule" id="MF_01077"/>
    </source>
</evidence>
<dbReference type="GO" id="GO:0006412">
    <property type="term" value="P:translation"/>
    <property type="evidence" value="ECO:0007669"/>
    <property type="project" value="TreeGrafter"/>
</dbReference>